<protein>
    <recommendedName>
        <fullName evidence="8">General secretion pathway GspH domain-containing protein</fullName>
    </recommendedName>
</protein>
<dbReference type="Gene3D" id="3.55.40.10">
    <property type="entry name" value="minor pseudopilin epsh domain"/>
    <property type="match status" value="1"/>
</dbReference>
<organism evidence="9 10">
    <name type="scientific">Planctobacterium marinum</name>
    <dbReference type="NCBI Taxonomy" id="1631968"/>
    <lineage>
        <taxon>Bacteria</taxon>
        <taxon>Pseudomonadati</taxon>
        <taxon>Pseudomonadota</taxon>
        <taxon>Gammaproteobacteria</taxon>
        <taxon>Alteromonadales</taxon>
        <taxon>Alteromonadaceae</taxon>
        <taxon>Planctobacterium</taxon>
    </lineage>
</organism>
<dbReference type="AlphaFoldDB" id="A0AA48HTR9"/>
<dbReference type="GO" id="GO:0015627">
    <property type="term" value="C:type II protein secretion system complex"/>
    <property type="evidence" value="ECO:0007669"/>
    <property type="project" value="InterPro"/>
</dbReference>
<evidence type="ECO:0000256" key="7">
    <source>
        <dbReference type="ARBA" id="ARBA00023136"/>
    </source>
</evidence>
<comment type="subcellular location">
    <subcellularLocation>
        <location evidence="1">Cell inner membrane</location>
        <topology evidence="1">Single-pass membrane protein</topology>
    </subcellularLocation>
</comment>
<keyword evidence="10" id="KW-1185">Reference proteome</keyword>
<keyword evidence="6" id="KW-1133">Transmembrane helix</keyword>
<name>A0AA48HTR9_9ALTE</name>
<dbReference type="GO" id="GO:0015628">
    <property type="term" value="P:protein secretion by the type II secretion system"/>
    <property type="evidence" value="ECO:0007669"/>
    <property type="project" value="InterPro"/>
</dbReference>
<dbReference type="KEGG" id="pmaw:MACH26_12190"/>
<evidence type="ECO:0000256" key="3">
    <source>
        <dbReference type="ARBA" id="ARBA00022481"/>
    </source>
</evidence>
<evidence type="ECO:0000256" key="5">
    <source>
        <dbReference type="ARBA" id="ARBA00022692"/>
    </source>
</evidence>
<evidence type="ECO:0000256" key="1">
    <source>
        <dbReference type="ARBA" id="ARBA00004377"/>
    </source>
</evidence>
<dbReference type="InterPro" id="IPR022346">
    <property type="entry name" value="T2SS_GspH"/>
</dbReference>
<keyword evidence="4" id="KW-0997">Cell inner membrane</keyword>
<evidence type="ECO:0000259" key="8">
    <source>
        <dbReference type="Pfam" id="PF12019"/>
    </source>
</evidence>
<keyword evidence="7" id="KW-0472">Membrane</keyword>
<proteinExistence type="predicted"/>
<dbReference type="Pfam" id="PF12019">
    <property type="entry name" value="GspH"/>
    <property type="match status" value="1"/>
</dbReference>
<reference evidence="9" key="1">
    <citation type="submission" date="2023-01" db="EMBL/GenBank/DDBJ databases">
        <title>Complete genome sequence of Planctobacterium marinum strain Dej080120_11.</title>
        <authorList>
            <person name="Ueki S."/>
            <person name="Maruyama F."/>
        </authorList>
    </citation>
    <scope>NUCLEOTIDE SEQUENCE</scope>
    <source>
        <strain evidence="9">Dej080120_11</strain>
    </source>
</reference>
<dbReference type="Proteomes" id="UP001333710">
    <property type="component" value="Chromosome"/>
</dbReference>
<evidence type="ECO:0000256" key="6">
    <source>
        <dbReference type="ARBA" id="ARBA00022989"/>
    </source>
</evidence>
<keyword evidence="2" id="KW-1003">Cell membrane</keyword>
<evidence type="ECO:0000313" key="10">
    <source>
        <dbReference type="Proteomes" id="UP001333710"/>
    </source>
</evidence>
<dbReference type="EMBL" id="AP027272">
    <property type="protein sequence ID" value="BDX05698.1"/>
    <property type="molecule type" value="Genomic_DNA"/>
</dbReference>
<keyword evidence="5" id="KW-0812">Transmembrane</keyword>
<keyword evidence="3" id="KW-0488">Methylation</keyword>
<evidence type="ECO:0000313" key="9">
    <source>
        <dbReference type="EMBL" id="BDX05698.1"/>
    </source>
</evidence>
<gene>
    <name evidence="9" type="ORF">MACH26_12190</name>
</gene>
<dbReference type="GO" id="GO:0005886">
    <property type="term" value="C:plasma membrane"/>
    <property type="evidence" value="ECO:0007669"/>
    <property type="project" value="UniProtKB-SubCell"/>
</dbReference>
<evidence type="ECO:0000256" key="2">
    <source>
        <dbReference type="ARBA" id="ARBA00022475"/>
    </source>
</evidence>
<sequence>MELNEERKLRGATEGAYFFLQQAKSEAITQATDITVDLVQGDSWCLGINDSGSCSCNISSSCTVNGIEMVFNYEDYPEVSMSDLTFGDSDQTSFDGVRGIASGNSGSFILSNSDTEAKVLLSNMGRARICVVSGSLGNYPSC</sequence>
<feature type="domain" description="General secretion pathway GspH" evidence="8">
    <location>
        <begin position="20"/>
        <end position="125"/>
    </location>
</feature>
<evidence type="ECO:0000256" key="4">
    <source>
        <dbReference type="ARBA" id="ARBA00022519"/>
    </source>
</evidence>
<accession>A0AA48HTR9</accession>